<dbReference type="GO" id="GO:0000329">
    <property type="term" value="C:fungal-type vacuole membrane"/>
    <property type="evidence" value="ECO:0007669"/>
    <property type="project" value="TreeGrafter"/>
</dbReference>
<evidence type="ECO:0000313" key="10">
    <source>
        <dbReference type="EMBL" id="CDP38050.1"/>
    </source>
</evidence>
<evidence type="ECO:0000256" key="1">
    <source>
        <dbReference type="ARBA" id="ARBA00000365"/>
    </source>
</evidence>
<dbReference type="Pfam" id="PF22907">
    <property type="entry name" value="Ams1-like_1st"/>
    <property type="match status" value="1"/>
</dbReference>
<reference evidence="10" key="2">
    <citation type="submission" date="2014-06" db="EMBL/GenBank/DDBJ databases">
        <title>The complete genome of Blastobotrys (Arxula) adeninivorans LS3 - a yeast of biotechnological interest.</title>
        <authorList>
            <person name="Kunze G."/>
            <person name="Gaillardin C."/>
            <person name="Czernicka M."/>
            <person name="Durrens P."/>
            <person name="Martin T."/>
            <person name="Boer E."/>
            <person name="Gabaldon T."/>
            <person name="Cruz J."/>
            <person name="Talla E."/>
            <person name="Marck C."/>
            <person name="Goffeau A."/>
            <person name="Barbe V."/>
            <person name="Baret P."/>
            <person name="Baronian K."/>
            <person name="Beier S."/>
            <person name="Bleykasten C."/>
            <person name="Bode R."/>
            <person name="Casaregola S."/>
            <person name="Despons L."/>
            <person name="Fairhead C."/>
            <person name="Giersberg M."/>
            <person name="Gierski P."/>
            <person name="Hahnel U."/>
            <person name="Hartmann A."/>
            <person name="Jankowska D."/>
            <person name="Jubin C."/>
            <person name="Jung P."/>
            <person name="Lafontaine I."/>
            <person name="Leh-Louis V."/>
            <person name="Lemaire M."/>
            <person name="Marcet-Houben M."/>
            <person name="Mascher M."/>
            <person name="Morel G."/>
            <person name="Richard G.-F."/>
            <person name="Riechen J."/>
            <person name="Sacerdot C."/>
            <person name="Sarkar A."/>
            <person name="Savel G."/>
            <person name="Schacherer J."/>
            <person name="Sherman D."/>
            <person name="Straub M.-L."/>
            <person name="Stein N."/>
            <person name="Thierry A."/>
            <person name="Trautwein-Schult A."/>
            <person name="Westhof E."/>
            <person name="Worch S."/>
            <person name="Dujon B."/>
            <person name="Souciet J.-L."/>
            <person name="Wincker P."/>
            <person name="Scholz U."/>
            <person name="Neuveglise N."/>
        </authorList>
    </citation>
    <scope>NUCLEOTIDE SEQUENCE</scope>
    <source>
        <strain evidence="10">LS3</strain>
    </source>
</reference>
<protein>
    <recommendedName>
        <fullName evidence="8">Alpha-mannosidase</fullName>
        <ecNumber evidence="3">3.2.1.24</ecNumber>
    </recommendedName>
</protein>
<dbReference type="FunFam" id="1.20.1270.50:FF:000004">
    <property type="entry name" value="alpha-mannosidase 2C1 isoform X1"/>
    <property type="match status" value="1"/>
</dbReference>
<dbReference type="PANTHER" id="PTHR46017:SF1">
    <property type="entry name" value="ALPHA-MANNOSIDASE 2C1"/>
    <property type="match status" value="1"/>
</dbReference>
<keyword evidence="4" id="KW-0479">Metal-binding</keyword>
<dbReference type="FunFam" id="2.70.98.30:FF:000001">
    <property type="entry name" value="alpha-mannosidase 2C1 isoform X2"/>
    <property type="match status" value="1"/>
</dbReference>
<dbReference type="InterPro" id="IPR041147">
    <property type="entry name" value="GH38_C"/>
</dbReference>
<evidence type="ECO:0000256" key="5">
    <source>
        <dbReference type="ARBA" id="ARBA00022801"/>
    </source>
</evidence>
<dbReference type="PhylomeDB" id="A0A060TAB0"/>
<accession>A0A060TAB0</accession>
<dbReference type="InterPro" id="IPR011330">
    <property type="entry name" value="Glyco_hydro/deAcase_b/a-brl"/>
</dbReference>
<dbReference type="InterPro" id="IPR028995">
    <property type="entry name" value="Glyco_hydro_57/38_cen_sf"/>
</dbReference>
<evidence type="ECO:0000256" key="4">
    <source>
        <dbReference type="ARBA" id="ARBA00022723"/>
    </source>
</evidence>
<dbReference type="Gene3D" id="3.20.110.10">
    <property type="entry name" value="Glycoside hydrolase 38, N terminal domain"/>
    <property type="match status" value="1"/>
</dbReference>
<dbReference type="EMBL" id="HG937694">
    <property type="protein sequence ID" value="CDP38050.1"/>
    <property type="molecule type" value="Genomic_DNA"/>
</dbReference>
<dbReference type="InterPro" id="IPR027291">
    <property type="entry name" value="Glyco_hydro_38_N_sf"/>
</dbReference>
<dbReference type="GO" id="GO:0004559">
    <property type="term" value="F:alpha-mannosidase activity"/>
    <property type="evidence" value="ECO:0007669"/>
    <property type="project" value="UniProtKB-EC"/>
</dbReference>
<dbReference type="Pfam" id="PF07748">
    <property type="entry name" value="Glyco_hydro_38C"/>
    <property type="match status" value="1"/>
</dbReference>
<sequence>MAYSQLNFEPKGQKVASIYTGRLALFLNDEYRDTNLRSVLEKGRTDSTDNVKLEVYKVPDCKRPLFKDVIGKVQFAPTKKGEKFGPSWYTYWFKIDIKVPSEWASQRVVFHWDCENEGMVFTDDGKVQVGLSGEERQEWVLPKAMKDGKWHTFYIESACNGMFGNADPNNNIQPPIPDRYFTLQNADLIVPNDDARALKADFEVIAEAANVLPEQSWQRHRALEVGNEMINAFDNTDAESIARCRQIATKFLGSKVDSEKVYSAGDENASVFAVGHCHIDTAWLWPYAETRRKIARSWASQLDLIERYPEYNFACSQAIQYQWLKEDYPELFERLKAQVKKGRFLPVGGSWVESDTNLPTGESIARQFLYGQRWFMSNFGIRSETYWLPDTFGYSAQIPQLCRLAGMKRFLTQKLSWNNINRFPHTTFNWVALDGSQVLCHMPPADTYNSCGSLAEVKKTVENNRNRGVNKDGLLLFGTGDGGGGPTVEMLERLRRARGLADTVGYVPQVHLGGTVDKYFDKVEKDTENGKALSTWMGELYFEFHRGTYTTEANTKQGNRWCEVLLHDIELVATYASLSNGDYQYPKKELDYLWERILLNQFHDVLPGSSIEMVYDDAEAIYAEVEAKGKKLFEQAVSALAGKGDHAINTLSWPRDEVVDIPGKGATRVVSDGAGVARAAANQGAGATAKEVESGVFVLDNGKLRVTIKGGALTSVIDLDEDREIILDGQKGNQLVIFEDQPLFWQGWDTEVYSHEKAKLVEQGKVSIVSEGPVRAAVQVEQQISSKSWIKTTISLDALAAGGAPKSSYVEFNTEIEWREDTKFLKAQFPVDIHSDSATYDTMFGCVKRPTHYNTSWDVAKFEVNCHKYADLSEETYGVSVLNDSKYGFSIHGKVMQLSLLRSSKAPDGYADMGRHKIRYALLPHAGRLDGKVVRTAHNFNQPLRLVNAGDANLGAIRYEGPEQVILSTIKRAEDDSDTSNGLLPNKNKGKNVIVRVYDSLGGKTKGNLVVDLPVAKVTKVNLLEEPLEEVEFAKGDQGTSIPITLRAFEIASFMVQIE</sequence>
<dbReference type="PANTHER" id="PTHR46017">
    <property type="entry name" value="ALPHA-MANNOSIDASE 2C1"/>
    <property type="match status" value="1"/>
</dbReference>
<feature type="domain" description="Glycoside hydrolase family 38 central" evidence="9">
    <location>
        <begin position="543"/>
        <end position="622"/>
    </location>
</feature>
<dbReference type="EC" id="3.2.1.24" evidence="3"/>
<dbReference type="FunFam" id="3.20.110.10:FF:000002">
    <property type="entry name" value="alpha-mannosidase 2C1 isoform X1"/>
    <property type="match status" value="1"/>
</dbReference>
<evidence type="ECO:0000256" key="2">
    <source>
        <dbReference type="ARBA" id="ARBA00009792"/>
    </source>
</evidence>
<organism evidence="10">
    <name type="scientific">Blastobotrys adeninivorans</name>
    <name type="common">Yeast</name>
    <name type="synonym">Arxula adeninivorans</name>
    <dbReference type="NCBI Taxonomy" id="409370"/>
    <lineage>
        <taxon>Eukaryota</taxon>
        <taxon>Fungi</taxon>
        <taxon>Dikarya</taxon>
        <taxon>Ascomycota</taxon>
        <taxon>Saccharomycotina</taxon>
        <taxon>Dipodascomycetes</taxon>
        <taxon>Dipodascales</taxon>
        <taxon>Trichomonascaceae</taxon>
        <taxon>Blastobotrys</taxon>
    </lineage>
</organism>
<dbReference type="SMART" id="SM00872">
    <property type="entry name" value="Alpha-mann_mid"/>
    <property type="match status" value="1"/>
</dbReference>
<dbReference type="Gene3D" id="1.20.1270.50">
    <property type="entry name" value="Glycoside hydrolase family 38, central domain"/>
    <property type="match status" value="1"/>
</dbReference>
<dbReference type="SUPFAM" id="SSF88688">
    <property type="entry name" value="Families 57/38 glycoside transferase middle domain"/>
    <property type="match status" value="1"/>
</dbReference>
<dbReference type="GO" id="GO:0046872">
    <property type="term" value="F:metal ion binding"/>
    <property type="evidence" value="ECO:0007669"/>
    <property type="project" value="UniProtKB-KW"/>
</dbReference>
<dbReference type="InterPro" id="IPR015341">
    <property type="entry name" value="Glyco_hydro_38_cen"/>
</dbReference>
<dbReference type="InterPro" id="IPR037094">
    <property type="entry name" value="Glyco_hydro_38_cen_sf"/>
</dbReference>
<evidence type="ECO:0000256" key="8">
    <source>
        <dbReference type="ARBA" id="ARBA00071615"/>
    </source>
</evidence>
<dbReference type="InterPro" id="IPR000602">
    <property type="entry name" value="Glyco_hydro_38_N"/>
</dbReference>
<comment type="catalytic activity">
    <reaction evidence="1">
        <text>Hydrolysis of terminal, non-reducing alpha-D-mannose residues in alpha-D-mannosides.</text>
        <dbReference type="EC" id="3.2.1.24"/>
    </reaction>
</comment>
<dbReference type="AlphaFoldDB" id="A0A060TAB0"/>
<dbReference type="SUPFAM" id="SSF74650">
    <property type="entry name" value="Galactose mutarotase-like"/>
    <property type="match status" value="1"/>
</dbReference>
<dbReference type="GO" id="GO:0030246">
    <property type="term" value="F:carbohydrate binding"/>
    <property type="evidence" value="ECO:0007669"/>
    <property type="project" value="InterPro"/>
</dbReference>
<dbReference type="Gene3D" id="2.70.98.30">
    <property type="entry name" value="Golgi alpha-mannosidase II, domain 4"/>
    <property type="match status" value="1"/>
</dbReference>
<keyword evidence="6" id="KW-0326">Glycosidase</keyword>
<dbReference type="InterPro" id="IPR011682">
    <property type="entry name" value="Glyco_hydro_38_C"/>
</dbReference>
<dbReference type="Pfam" id="PF09261">
    <property type="entry name" value="Alpha-mann_mid"/>
    <property type="match status" value="1"/>
</dbReference>
<evidence type="ECO:0000259" key="9">
    <source>
        <dbReference type="SMART" id="SM00872"/>
    </source>
</evidence>
<dbReference type="Pfam" id="PF17677">
    <property type="entry name" value="Glyco_hydro38C2"/>
    <property type="match status" value="1"/>
</dbReference>
<comment type="similarity">
    <text evidence="2">Belongs to the glycosyl hydrolase 38 family.</text>
</comment>
<keyword evidence="5" id="KW-0378">Hydrolase</keyword>
<evidence type="ECO:0000256" key="7">
    <source>
        <dbReference type="ARBA" id="ARBA00054985"/>
    </source>
</evidence>
<name>A0A060TAB0_BLAAD</name>
<proteinExistence type="inferred from homology"/>
<dbReference type="Pfam" id="PF01074">
    <property type="entry name" value="Glyco_hydro_38N"/>
    <property type="match status" value="1"/>
</dbReference>
<dbReference type="GO" id="GO:0006013">
    <property type="term" value="P:mannose metabolic process"/>
    <property type="evidence" value="ECO:0007669"/>
    <property type="project" value="InterPro"/>
</dbReference>
<dbReference type="InterPro" id="IPR054723">
    <property type="entry name" value="Ams1-like_N"/>
</dbReference>
<evidence type="ECO:0000256" key="3">
    <source>
        <dbReference type="ARBA" id="ARBA00012752"/>
    </source>
</evidence>
<gene>
    <name evidence="10" type="ORF">GNLVRS02_ARAD1D25674g</name>
</gene>
<evidence type="ECO:0000256" key="6">
    <source>
        <dbReference type="ARBA" id="ARBA00023295"/>
    </source>
</evidence>
<dbReference type="GO" id="GO:0009313">
    <property type="term" value="P:oligosaccharide catabolic process"/>
    <property type="evidence" value="ECO:0007669"/>
    <property type="project" value="TreeGrafter"/>
</dbReference>
<reference evidence="10" key="1">
    <citation type="submission" date="2014-02" db="EMBL/GenBank/DDBJ databases">
        <authorList>
            <person name="Genoscope - CEA"/>
        </authorList>
    </citation>
    <scope>NUCLEOTIDE SEQUENCE</scope>
    <source>
        <strain evidence="10">LS3</strain>
    </source>
</reference>
<dbReference type="SUPFAM" id="SSF88713">
    <property type="entry name" value="Glycoside hydrolase/deacetylase"/>
    <property type="match status" value="1"/>
</dbReference>
<comment type="function">
    <text evidence="7">Degrades free oligosaccharides in the vacuole.</text>
</comment>
<dbReference type="InterPro" id="IPR011013">
    <property type="entry name" value="Gal_mutarotase_sf_dom"/>
</dbReference>